<organism evidence="2 3">
    <name type="scientific">Dysgonomonas capnocytophagoides</name>
    <dbReference type="NCBI Taxonomy" id="45254"/>
    <lineage>
        <taxon>Bacteria</taxon>
        <taxon>Pseudomonadati</taxon>
        <taxon>Bacteroidota</taxon>
        <taxon>Bacteroidia</taxon>
        <taxon>Bacteroidales</taxon>
        <taxon>Dysgonomonadaceae</taxon>
        <taxon>Dysgonomonas</taxon>
    </lineage>
</organism>
<dbReference type="RefSeq" id="WP_134435953.1">
    <property type="nucleotide sequence ID" value="NZ_SOML01000003.1"/>
</dbReference>
<gene>
    <name evidence="2" type="ORF">E2605_07400</name>
</gene>
<comment type="caution">
    <text evidence="2">The sequence shown here is derived from an EMBL/GenBank/DDBJ whole genome shotgun (WGS) entry which is preliminary data.</text>
</comment>
<proteinExistence type="predicted"/>
<dbReference type="Proteomes" id="UP000297861">
    <property type="component" value="Unassembled WGS sequence"/>
</dbReference>
<dbReference type="EMBL" id="SOML01000003">
    <property type="protein sequence ID" value="TFD97484.1"/>
    <property type="molecule type" value="Genomic_DNA"/>
</dbReference>
<keyword evidence="1" id="KW-0472">Membrane</keyword>
<dbReference type="AlphaFoldDB" id="A0A4Y8L5P6"/>
<reference evidence="2 3" key="1">
    <citation type="submission" date="2019-03" db="EMBL/GenBank/DDBJ databases">
        <title>San Antonio Military Medical Center submission to MRSN (WRAIR), pending publication.</title>
        <authorList>
            <person name="Blyth D.M."/>
            <person name="Mccarthy S.L."/>
            <person name="Schall S.E."/>
            <person name="Stam J.A."/>
            <person name="Ong A.C."/>
            <person name="Mcgann P.T."/>
        </authorList>
    </citation>
    <scope>NUCLEOTIDE SEQUENCE [LARGE SCALE GENOMIC DNA]</scope>
    <source>
        <strain evidence="2 3">MRSN571793</strain>
    </source>
</reference>
<sequence length="86" mass="10113">MKKKPIKYEEFKEGCLFPLFWMVFTVLFILIIIIAFSLKSCHKSNYDYSPNAIYTAEDRTQTDEMRVFHSDKGLVSEENGLLIIKQ</sequence>
<keyword evidence="1" id="KW-0812">Transmembrane</keyword>
<evidence type="ECO:0000313" key="3">
    <source>
        <dbReference type="Proteomes" id="UP000297861"/>
    </source>
</evidence>
<evidence type="ECO:0000313" key="2">
    <source>
        <dbReference type="EMBL" id="TFD97484.1"/>
    </source>
</evidence>
<keyword evidence="3" id="KW-1185">Reference proteome</keyword>
<evidence type="ECO:0000256" key="1">
    <source>
        <dbReference type="SAM" id="Phobius"/>
    </source>
</evidence>
<protein>
    <submittedName>
        <fullName evidence="2">Uncharacterized protein</fullName>
    </submittedName>
</protein>
<feature type="transmembrane region" description="Helical" evidence="1">
    <location>
        <begin position="20"/>
        <end position="38"/>
    </location>
</feature>
<accession>A0A4Y8L5P6</accession>
<dbReference type="OrthoDB" id="9998559at2"/>
<name>A0A4Y8L5P6_9BACT</name>
<keyword evidence="1" id="KW-1133">Transmembrane helix</keyword>